<dbReference type="EMBL" id="QEAP01001447">
    <property type="protein sequence ID" value="TPX45074.1"/>
    <property type="molecule type" value="Genomic_DNA"/>
</dbReference>
<dbReference type="InterPro" id="IPR011010">
    <property type="entry name" value="DNA_brk_join_enz"/>
</dbReference>
<accession>A0A507D0S9</accession>
<dbReference type="Gene3D" id="1.10.443.10">
    <property type="entry name" value="Intergrase catalytic core"/>
    <property type="match status" value="1"/>
</dbReference>
<dbReference type="SUPFAM" id="SSF56349">
    <property type="entry name" value="DNA breaking-rejoining enzymes"/>
    <property type="match status" value="1"/>
</dbReference>
<dbReference type="GO" id="GO:0015074">
    <property type="term" value="P:DNA integration"/>
    <property type="evidence" value="ECO:0007669"/>
    <property type="project" value="InterPro"/>
</dbReference>
<dbReference type="Proteomes" id="UP000320333">
    <property type="component" value="Unassembled WGS sequence"/>
</dbReference>
<keyword evidence="3" id="KW-1185">Reference proteome</keyword>
<name>A0A507D0S9_9FUNG</name>
<proteinExistence type="predicted"/>
<reference evidence="2 3" key="1">
    <citation type="journal article" date="2019" name="Sci. Rep.">
        <title>Comparative genomics of chytrid fungi reveal insights into the obligate biotrophic and pathogenic lifestyle of Synchytrium endobioticum.</title>
        <authorList>
            <person name="van de Vossenberg B.T.L.H."/>
            <person name="Warris S."/>
            <person name="Nguyen H.D.T."/>
            <person name="van Gent-Pelzer M.P.E."/>
            <person name="Joly D.L."/>
            <person name="van de Geest H.C."/>
            <person name="Bonants P.J.M."/>
            <person name="Smith D.S."/>
            <person name="Levesque C.A."/>
            <person name="van der Lee T.A.J."/>
        </authorList>
    </citation>
    <scope>NUCLEOTIDE SEQUENCE [LARGE SCALE GENOMIC DNA]</scope>
    <source>
        <strain evidence="2 3">CBS 675.73</strain>
    </source>
</reference>
<keyword evidence="1" id="KW-0233">DNA recombination</keyword>
<evidence type="ECO:0000256" key="1">
    <source>
        <dbReference type="ARBA" id="ARBA00023172"/>
    </source>
</evidence>
<protein>
    <submittedName>
        <fullName evidence="2">Uncharacterized protein</fullName>
    </submittedName>
</protein>
<gene>
    <name evidence="2" type="ORF">CcCBS67573_g10382</name>
</gene>
<sequence>MILPVASHLINSHCTFTIVVPCIFASWWVQLRQQASSCLLLGKQGESNVFSGYNTASKSFSPLHNPHDFCNRPDFRYCFKCGEPARTYDILATIEVDETYIQQRSASLLATSPALPFPVVQEMLRFSSFLASRTSRPPIPPLLTTPLDVVEFLIHKELNGRTQYHHISCPHTGSARVGKRVLSSCDKNLCQTRAAPTSLRTAVSLLRSGLADLGLTLPWDPRTGHGNPADSRLVSLHLDRVTKEAADSLVMPLQATPLLLNFLAHIKSYVMARICDNHSPTSIRLMWRQFWCFTTLVGCSGRRPGDLIHLRTPSLTWLPCRSRIIATLVSGKTASSATPDRFIINNAEFLESLRLYIRECAWELHNLCNGSPYIFFDISASGAISSAPSSAATMNSCFQSILQHLGIFEGETLYGFCVGNSIAAAIDTDDIAMVQSAGGWRSHDSALRYSKFAVVAAAALADNAPVDSTRAWLLSRNEFSVFS</sequence>
<dbReference type="GO" id="GO:0003677">
    <property type="term" value="F:DNA binding"/>
    <property type="evidence" value="ECO:0007669"/>
    <property type="project" value="InterPro"/>
</dbReference>
<evidence type="ECO:0000313" key="2">
    <source>
        <dbReference type="EMBL" id="TPX45074.1"/>
    </source>
</evidence>
<dbReference type="InterPro" id="IPR013762">
    <property type="entry name" value="Integrase-like_cat_sf"/>
</dbReference>
<dbReference type="OrthoDB" id="2151989at2759"/>
<dbReference type="GO" id="GO:0006310">
    <property type="term" value="P:DNA recombination"/>
    <property type="evidence" value="ECO:0007669"/>
    <property type="project" value="UniProtKB-KW"/>
</dbReference>
<organism evidence="2 3">
    <name type="scientific">Chytriomyces confervae</name>
    <dbReference type="NCBI Taxonomy" id="246404"/>
    <lineage>
        <taxon>Eukaryota</taxon>
        <taxon>Fungi</taxon>
        <taxon>Fungi incertae sedis</taxon>
        <taxon>Chytridiomycota</taxon>
        <taxon>Chytridiomycota incertae sedis</taxon>
        <taxon>Chytridiomycetes</taxon>
        <taxon>Chytridiales</taxon>
        <taxon>Chytriomycetaceae</taxon>
        <taxon>Chytriomyces</taxon>
    </lineage>
</organism>
<dbReference type="AlphaFoldDB" id="A0A507D0S9"/>
<evidence type="ECO:0000313" key="3">
    <source>
        <dbReference type="Proteomes" id="UP000320333"/>
    </source>
</evidence>
<comment type="caution">
    <text evidence="2">The sequence shown here is derived from an EMBL/GenBank/DDBJ whole genome shotgun (WGS) entry which is preliminary data.</text>
</comment>